<dbReference type="AlphaFoldDB" id="A0A396GYJ5"/>
<sequence>MIVSIKIIKDFDFYVFLSILPVFLLNSKPYPSDSFKGRDVWCRNYFCRGSVHWSEW</sequence>
<organism evidence="1">
    <name type="scientific">Medicago truncatula</name>
    <name type="common">Barrel medic</name>
    <name type="synonym">Medicago tribuloides</name>
    <dbReference type="NCBI Taxonomy" id="3880"/>
    <lineage>
        <taxon>Eukaryota</taxon>
        <taxon>Viridiplantae</taxon>
        <taxon>Streptophyta</taxon>
        <taxon>Embryophyta</taxon>
        <taxon>Tracheophyta</taxon>
        <taxon>Spermatophyta</taxon>
        <taxon>Magnoliopsida</taxon>
        <taxon>eudicotyledons</taxon>
        <taxon>Gunneridae</taxon>
        <taxon>Pentapetalae</taxon>
        <taxon>rosids</taxon>
        <taxon>fabids</taxon>
        <taxon>Fabales</taxon>
        <taxon>Fabaceae</taxon>
        <taxon>Papilionoideae</taxon>
        <taxon>50 kb inversion clade</taxon>
        <taxon>NPAAA clade</taxon>
        <taxon>Hologalegina</taxon>
        <taxon>IRL clade</taxon>
        <taxon>Trifolieae</taxon>
        <taxon>Medicago</taxon>
    </lineage>
</organism>
<comment type="caution">
    <text evidence="1">The sequence shown here is derived from an EMBL/GenBank/DDBJ whole genome shotgun (WGS) entry which is preliminary data.</text>
</comment>
<dbReference type="Proteomes" id="UP000265566">
    <property type="component" value="Chromosome 7"/>
</dbReference>
<gene>
    <name evidence="1" type="ORF">MtrunA17_Chr7g0220441</name>
</gene>
<protein>
    <submittedName>
        <fullName evidence="1">Uncharacterized protein</fullName>
    </submittedName>
</protein>
<name>A0A396GYJ5_MEDTR</name>
<dbReference type="EMBL" id="PSQE01000007">
    <property type="protein sequence ID" value="RHN44534.1"/>
    <property type="molecule type" value="Genomic_DNA"/>
</dbReference>
<evidence type="ECO:0000313" key="1">
    <source>
        <dbReference type="EMBL" id="RHN44534.1"/>
    </source>
</evidence>
<proteinExistence type="predicted"/>
<accession>A0A396GYJ5</accession>
<dbReference type="Gramene" id="rna38663">
    <property type="protein sequence ID" value="RHN44534.1"/>
    <property type="gene ID" value="gene38663"/>
</dbReference>
<reference evidence="1" key="1">
    <citation type="journal article" date="2018" name="Nat. Plants">
        <title>Whole-genome landscape of Medicago truncatula symbiotic genes.</title>
        <authorList>
            <person name="Pecrix Y."/>
            <person name="Gamas P."/>
            <person name="Carrere S."/>
        </authorList>
    </citation>
    <scope>NUCLEOTIDE SEQUENCE</scope>
    <source>
        <tissue evidence="1">Leaves</tissue>
    </source>
</reference>